<keyword evidence="2" id="KW-1185">Reference proteome</keyword>
<sequence length="84" mass="9673">MDFYRDESTLTHYQRFYITRGEVFKDYFDGVVEDSIIAEVVANSFEGVTRDLVEDSLISVSNVFMDESIVLDSFEVIAAEEEEV</sequence>
<reference evidence="1 2" key="1">
    <citation type="submission" date="2024-01" db="EMBL/GenBank/DDBJ databases">
        <title>The genomes of 5 underutilized Papilionoideae crops provide insights into root nodulation and disease resistance.</title>
        <authorList>
            <person name="Yuan L."/>
        </authorList>
    </citation>
    <scope>NUCLEOTIDE SEQUENCE [LARGE SCALE GENOMIC DNA]</scope>
    <source>
        <strain evidence="1">LY-2023</strain>
        <tissue evidence="1">Leaf</tissue>
    </source>
</reference>
<dbReference type="Proteomes" id="UP001359559">
    <property type="component" value="Unassembled WGS sequence"/>
</dbReference>
<dbReference type="AlphaFoldDB" id="A0AAN9PC56"/>
<proteinExistence type="predicted"/>
<protein>
    <submittedName>
        <fullName evidence="1">Uncharacterized protein</fullName>
    </submittedName>
</protein>
<accession>A0AAN9PC56</accession>
<name>A0AAN9PC56_CLITE</name>
<organism evidence="1 2">
    <name type="scientific">Clitoria ternatea</name>
    <name type="common">Butterfly pea</name>
    <dbReference type="NCBI Taxonomy" id="43366"/>
    <lineage>
        <taxon>Eukaryota</taxon>
        <taxon>Viridiplantae</taxon>
        <taxon>Streptophyta</taxon>
        <taxon>Embryophyta</taxon>
        <taxon>Tracheophyta</taxon>
        <taxon>Spermatophyta</taxon>
        <taxon>Magnoliopsida</taxon>
        <taxon>eudicotyledons</taxon>
        <taxon>Gunneridae</taxon>
        <taxon>Pentapetalae</taxon>
        <taxon>rosids</taxon>
        <taxon>fabids</taxon>
        <taxon>Fabales</taxon>
        <taxon>Fabaceae</taxon>
        <taxon>Papilionoideae</taxon>
        <taxon>50 kb inversion clade</taxon>
        <taxon>NPAAA clade</taxon>
        <taxon>indigoferoid/millettioid clade</taxon>
        <taxon>Phaseoleae</taxon>
        <taxon>Clitoria</taxon>
    </lineage>
</organism>
<evidence type="ECO:0000313" key="1">
    <source>
        <dbReference type="EMBL" id="KAK7293388.1"/>
    </source>
</evidence>
<gene>
    <name evidence="1" type="ORF">RJT34_16253</name>
</gene>
<comment type="caution">
    <text evidence="1">The sequence shown here is derived from an EMBL/GenBank/DDBJ whole genome shotgun (WGS) entry which is preliminary data.</text>
</comment>
<evidence type="ECO:0000313" key="2">
    <source>
        <dbReference type="Proteomes" id="UP001359559"/>
    </source>
</evidence>
<dbReference type="EMBL" id="JAYKXN010000004">
    <property type="protein sequence ID" value="KAK7293388.1"/>
    <property type="molecule type" value="Genomic_DNA"/>
</dbReference>